<dbReference type="InterPro" id="IPR002514">
    <property type="entry name" value="Transposase_8"/>
</dbReference>
<sequence>MARQLGVSPQTVYRWRRSAASGSNLAQARTRIDELEGELLLCREVIATMRQMMPPKDGTR</sequence>
<dbReference type="Pfam" id="PF01527">
    <property type="entry name" value="HTH_Tnp_1"/>
    <property type="match status" value="1"/>
</dbReference>
<evidence type="ECO:0000313" key="1">
    <source>
        <dbReference type="EMBL" id="KUN87643.1"/>
    </source>
</evidence>
<proteinExistence type="predicted"/>
<evidence type="ECO:0000313" key="2">
    <source>
        <dbReference type="Proteomes" id="UP000053024"/>
    </source>
</evidence>
<dbReference type="GO" id="GO:0004803">
    <property type="term" value="F:transposase activity"/>
    <property type="evidence" value="ECO:0007669"/>
    <property type="project" value="InterPro"/>
</dbReference>
<evidence type="ECO:0008006" key="3">
    <source>
        <dbReference type="Google" id="ProtNLM"/>
    </source>
</evidence>
<comment type="caution">
    <text evidence="1">The sequence shown here is derived from an EMBL/GenBank/DDBJ whole genome shotgun (WGS) entry which is preliminary data.</text>
</comment>
<keyword evidence="2" id="KW-1185">Reference proteome</keyword>
<reference evidence="1 2" key="1">
    <citation type="submission" date="2015-10" db="EMBL/GenBank/DDBJ databases">
        <title>Draft genome sequence of Streptomyces bungoensis DSM 41781, type strain for the species Streptomyces bungoensis.</title>
        <authorList>
            <person name="Ruckert C."/>
            <person name="Winkler A."/>
            <person name="Kalinowski J."/>
            <person name="Kampfer P."/>
            <person name="Glaeser S."/>
        </authorList>
    </citation>
    <scope>NUCLEOTIDE SEQUENCE [LARGE SCALE GENOMIC DNA]</scope>
    <source>
        <strain evidence="1 2">DSM 41781</strain>
    </source>
</reference>
<dbReference type="GO" id="GO:0006313">
    <property type="term" value="P:DNA transposition"/>
    <property type="evidence" value="ECO:0007669"/>
    <property type="project" value="InterPro"/>
</dbReference>
<gene>
    <name evidence="1" type="ORF">AQJ66_08320</name>
</gene>
<name>A0A117RFB0_9ACTN</name>
<accession>A0A117RFB0</accession>
<dbReference type="EMBL" id="LMWX01000013">
    <property type="protein sequence ID" value="KUN87643.1"/>
    <property type="molecule type" value="Genomic_DNA"/>
</dbReference>
<dbReference type="Proteomes" id="UP000053024">
    <property type="component" value="Unassembled WGS sequence"/>
</dbReference>
<dbReference type="STRING" id="285568.AQJ66_08320"/>
<dbReference type="AlphaFoldDB" id="A0A117RFB0"/>
<dbReference type="GO" id="GO:0003677">
    <property type="term" value="F:DNA binding"/>
    <property type="evidence" value="ECO:0007669"/>
    <property type="project" value="InterPro"/>
</dbReference>
<protein>
    <recommendedName>
        <fullName evidence="3">Transposase</fullName>
    </recommendedName>
</protein>
<organism evidence="1 2">
    <name type="scientific">Streptomyces bungoensis</name>
    <dbReference type="NCBI Taxonomy" id="285568"/>
    <lineage>
        <taxon>Bacteria</taxon>
        <taxon>Bacillati</taxon>
        <taxon>Actinomycetota</taxon>
        <taxon>Actinomycetes</taxon>
        <taxon>Kitasatosporales</taxon>
        <taxon>Streptomycetaceae</taxon>
        <taxon>Streptomyces</taxon>
    </lineage>
</organism>